<feature type="transmembrane region" description="Helical" evidence="14">
    <location>
        <begin position="299"/>
        <end position="318"/>
    </location>
</feature>
<evidence type="ECO:0000256" key="12">
    <source>
        <dbReference type="ARBA" id="ARBA00048048"/>
    </source>
</evidence>
<evidence type="ECO:0000256" key="9">
    <source>
        <dbReference type="ARBA" id="ARBA00023139"/>
    </source>
</evidence>
<keyword evidence="3 14" id="KW-0808">Transferase</keyword>
<comment type="domain">
    <text evidence="14">The DHHC domain is required for palmitoyltransferase activity.</text>
</comment>
<keyword evidence="7 13" id="KW-0040">ANK repeat</keyword>
<dbReference type="PROSITE" id="PS50216">
    <property type="entry name" value="DHHC"/>
    <property type="match status" value="1"/>
</dbReference>
<feature type="transmembrane region" description="Helical" evidence="14">
    <location>
        <begin position="397"/>
        <end position="418"/>
    </location>
</feature>
<feature type="repeat" description="ANK" evidence="13">
    <location>
        <begin position="86"/>
        <end position="118"/>
    </location>
</feature>
<comment type="caution">
    <text evidence="16">The sequence shown here is derived from an EMBL/GenBank/DDBJ whole genome shotgun (WGS) entry which is preliminary data.</text>
</comment>
<dbReference type="GO" id="GO:0016020">
    <property type="term" value="C:membrane"/>
    <property type="evidence" value="ECO:0007669"/>
    <property type="project" value="UniProtKB-SubCell"/>
</dbReference>
<dbReference type="Proteomes" id="UP001377567">
    <property type="component" value="Unassembled WGS sequence"/>
</dbReference>
<feature type="repeat" description="ANK" evidence="13">
    <location>
        <begin position="191"/>
        <end position="223"/>
    </location>
</feature>
<comment type="catalytic activity">
    <reaction evidence="12 14">
        <text>L-cysteinyl-[protein] + hexadecanoyl-CoA = S-hexadecanoyl-L-cysteinyl-[protein] + CoA</text>
        <dbReference type="Rhea" id="RHEA:36683"/>
        <dbReference type="Rhea" id="RHEA-COMP:10131"/>
        <dbReference type="Rhea" id="RHEA-COMP:11032"/>
        <dbReference type="ChEBI" id="CHEBI:29950"/>
        <dbReference type="ChEBI" id="CHEBI:57287"/>
        <dbReference type="ChEBI" id="CHEBI:57379"/>
        <dbReference type="ChEBI" id="CHEBI:74151"/>
        <dbReference type="EC" id="2.3.1.225"/>
    </reaction>
</comment>
<evidence type="ECO:0000259" key="15">
    <source>
        <dbReference type="Pfam" id="PF01529"/>
    </source>
</evidence>
<dbReference type="InterPro" id="IPR001594">
    <property type="entry name" value="Palmitoyltrfase_DHHC"/>
</dbReference>
<sequence length="775" mass="86621">MSAANTSVSDQGSDTELNDASSLQAVVSHQENFDIDDADEGVTNEVEVDPVMQEYQHACQSGDLPTVKRLVETKAIDVKQDWNPHDKISGLHWAAINNRLAITKYLIAAGADVNAQAENLHSTPLHWAARYGYVYIVDCLIMFGADVSMEDDQGFNLLHLAVNSSNIMLVAYVLFFVVSKGLLDINIQDPKGRTALLWASYQGDSLTVALLLKFGANITLPDEGGFTALHWGVVKGQVHVIKYLIRAGGDFFQKTGNDKDCFVIADDLSTLPPLTNALKSCGFNVNGYPKFKLFEEANYAKFTTFITPLLFIGFAFNLFCTTNVFVFVVMLVVLGVVINHFLQKLVLPSYIGPVDVSDPLIDYSLGRSPLLAGIFFGSLFWVSVVSLFMLLPKAWRYGMRVSGMCTIIILIAAYTVFVKLINSDPGVKPPQRNDPEGVRSIIKQLMDLGKFDTENFCIETWVRKPMRSKYSKFSKGLVSRFDHFCPWVYNDIGLRNHKLFMFFIFLVEAGICFFTHLAYRNFEQIKDKISQQEGKEVHCPIINESAFCYGYNYDKFTFITTIWSLLQGTWIVFLIFMQTLQVIKGVTGFEFSHLARATRKSAAHAGVHTHVDHHAASALNQNFNTTPEDMLSSIEDETEAQDNYEETVGGAEETPSINVSSRKSILTLFCNALGIAQCVRIMRETFGLDPSGTGCSMGASRKMEIPTNYGWKQNLTDFWLTSDTQAPFWARFFLSPRDSHALLNGTDVDYFTLYKLPEKSHHFATGSTAMAELAV</sequence>
<evidence type="ECO:0000256" key="7">
    <source>
        <dbReference type="ARBA" id="ARBA00023043"/>
    </source>
</evidence>
<evidence type="ECO:0000256" key="1">
    <source>
        <dbReference type="ARBA" id="ARBA00004141"/>
    </source>
</evidence>
<feature type="domain" description="Palmitoyltransferase DHHC" evidence="15">
    <location>
        <begin position="451"/>
        <end position="591"/>
    </location>
</feature>
<accession>A0AAV5RTM3</accession>
<dbReference type="AlphaFoldDB" id="A0AAV5RTM3"/>
<evidence type="ECO:0000313" key="17">
    <source>
        <dbReference type="Proteomes" id="UP001377567"/>
    </source>
</evidence>
<dbReference type="Gene3D" id="1.25.40.20">
    <property type="entry name" value="Ankyrin repeat-containing domain"/>
    <property type="match status" value="1"/>
</dbReference>
<keyword evidence="5" id="KW-0677">Repeat</keyword>
<organism evidence="16 17">
    <name type="scientific">Maudiozyma humilis</name>
    <name type="common">Sour dough yeast</name>
    <name type="synonym">Kazachstania humilis</name>
    <dbReference type="NCBI Taxonomy" id="51915"/>
    <lineage>
        <taxon>Eukaryota</taxon>
        <taxon>Fungi</taxon>
        <taxon>Dikarya</taxon>
        <taxon>Ascomycota</taxon>
        <taxon>Saccharomycotina</taxon>
        <taxon>Saccharomycetes</taxon>
        <taxon>Saccharomycetales</taxon>
        <taxon>Saccharomycetaceae</taxon>
        <taxon>Maudiozyma</taxon>
    </lineage>
</organism>
<name>A0AAV5RTM3_MAUHU</name>
<feature type="repeat" description="ANK" evidence="13">
    <location>
        <begin position="224"/>
        <end position="256"/>
    </location>
</feature>
<feature type="transmembrane region" description="Helical" evidence="14">
    <location>
        <begin position="499"/>
        <end position="519"/>
    </location>
</feature>
<dbReference type="FunFam" id="1.25.40.20:FF:000301">
    <property type="entry name" value="Palmitoyltransferase"/>
    <property type="match status" value="1"/>
</dbReference>
<dbReference type="PANTHER" id="PTHR24161:SF85">
    <property type="entry name" value="PALMITOYLTRANSFERASE HIP14"/>
    <property type="match status" value="1"/>
</dbReference>
<evidence type="ECO:0000256" key="5">
    <source>
        <dbReference type="ARBA" id="ARBA00022737"/>
    </source>
</evidence>
<dbReference type="Pfam" id="PF01529">
    <property type="entry name" value="DHHC"/>
    <property type="match status" value="1"/>
</dbReference>
<dbReference type="GO" id="GO:0005794">
    <property type="term" value="C:Golgi apparatus"/>
    <property type="evidence" value="ECO:0007669"/>
    <property type="project" value="UniProtKB-ARBA"/>
</dbReference>
<keyword evidence="8 14" id="KW-0472">Membrane</keyword>
<dbReference type="PROSITE" id="PS50297">
    <property type="entry name" value="ANK_REP_REGION"/>
    <property type="match status" value="4"/>
</dbReference>
<feature type="repeat" description="ANK" evidence="13">
    <location>
        <begin position="120"/>
        <end position="152"/>
    </location>
</feature>
<dbReference type="PANTHER" id="PTHR24161">
    <property type="entry name" value="ANK_REP_REGION DOMAIN-CONTAINING PROTEIN-RELATED"/>
    <property type="match status" value="1"/>
</dbReference>
<keyword evidence="10" id="KW-0449">Lipoprotein</keyword>
<dbReference type="InterPro" id="IPR002110">
    <property type="entry name" value="Ankyrin_rpt"/>
</dbReference>
<evidence type="ECO:0000256" key="2">
    <source>
        <dbReference type="ARBA" id="ARBA00010104"/>
    </source>
</evidence>
<dbReference type="SMART" id="SM00248">
    <property type="entry name" value="ANK"/>
    <property type="match status" value="5"/>
</dbReference>
<comment type="similarity">
    <text evidence="2">Belongs to the DHHC palmitoyltransferase family. AKR/ZDHHC17 subfamily.</text>
</comment>
<dbReference type="PROSITE" id="PS50088">
    <property type="entry name" value="ANK_REPEAT"/>
    <property type="match status" value="4"/>
</dbReference>
<feature type="transmembrane region" description="Helical" evidence="14">
    <location>
        <begin position="556"/>
        <end position="576"/>
    </location>
</feature>
<feature type="transmembrane region" description="Helical" evidence="14">
    <location>
        <begin position="324"/>
        <end position="342"/>
    </location>
</feature>
<dbReference type="EC" id="2.3.1.225" evidence="14"/>
<keyword evidence="17" id="KW-1185">Reference proteome</keyword>
<keyword evidence="4 14" id="KW-0812">Transmembrane</keyword>
<proteinExistence type="inferred from homology"/>
<evidence type="ECO:0000256" key="13">
    <source>
        <dbReference type="PROSITE-ProRule" id="PRU00023"/>
    </source>
</evidence>
<protein>
    <recommendedName>
        <fullName evidence="14">Palmitoyltransferase</fullName>
        <ecNumber evidence="14">2.3.1.225</ecNumber>
    </recommendedName>
</protein>
<dbReference type="EMBL" id="BTGD01000003">
    <property type="protein sequence ID" value="GMM54974.1"/>
    <property type="molecule type" value="Genomic_DNA"/>
</dbReference>
<evidence type="ECO:0000256" key="6">
    <source>
        <dbReference type="ARBA" id="ARBA00022989"/>
    </source>
</evidence>
<keyword evidence="11 14" id="KW-0012">Acyltransferase</keyword>
<dbReference type="Pfam" id="PF12796">
    <property type="entry name" value="Ank_2"/>
    <property type="match status" value="1"/>
</dbReference>
<dbReference type="GO" id="GO:0019706">
    <property type="term" value="F:protein-cysteine S-palmitoyltransferase activity"/>
    <property type="evidence" value="ECO:0007669"/>
    <property type="project" value="UniProtKB-EC"/>
</dbReference>
<dbReference type="Pfam" id="PF13637">
    <property type="entry name" value="Ank_4"/>
    <property type="match status" value="1"/>
</dbReference>
<gene>
    <name evidence="16" type="ORF">DAKH74_015900</name>
</gene>
<reference evidence="16 17" key="1">
    <citation type="journal article" date="2023" name="Elife">
        <title>Identification of key yeast species and microbe-microbe interactions impacting larval growth of Drosophila in the wild.</title>
        <authorList>
            <person name="Mure A."/>
            <person name="Sugiura Y."/>
            <person name="Maeda R."/>
            <person name="Honda K."/>
            <person name="Sakurai N."/>
            <person name="Takahashi Y."/>
            <person name="Watada M."/>
            <person name="Katoh T."/>
            <person name="Gotoh A."/>
            <person name="Gotoh Y."/>
            <person name="Taniguchi I."/>
            <person name="Nakamura K."/>
            <person name="Hayashi T."/>
            <person name="Katayama T."/>
            <person name="Uemura T."/>
            <person name="Hattori Y."/>
        </authorList>
    </citation>
    <scope>NUCLEOTIDE SEQUENCE [LARGE SCALE GENOMIC DNA]</scope>
    <source>
        <strain evidence="16 17">KH-74</strain>
    </source>
</reference>
<evidence type="ECO:0000256" key="4">
    <source>
        <dbReference type="ARBA" id="ARBA00022692"/>
    </source>
</evidence>
<evidence type="ECO:0000256" key="14">
    <source>
        <dbReference type="RuleBase" id="RU079119"/>
    </source>
</evidence>
<evidence type="ECO:0000256" key="3">
    <source>
        <dbReference type="ARBA" id="ARBA00022679"/>
    </source>
</evidence>
<evidence type="ECO:0000313" key="16">
    <source>
        <dbReference type="EMBL" id="GMM54974.1"/>
    </source>
</evidence>
<feature type="transmembrane region" description="Helical" evidence="14">
    <location>
        <begin position="370"/>
        <end position="391"/>
    </location>
</feature>
<keyword evidence="6 14" id="KW-1133">Transmembrane helix</keyword>
<dbReference type="InterPro" id="IPR036770">
    <property type="entry name" value="Ankyrin_rpt-contain_sf"/>
</dbReference>
<dbReference type="SUPFAM" id="SSF48403">
    <property type="entry name" value="Ankyrin repeat"/>
    <property type="match status" value="1"/>
</dbReference>
<comment type="subcellular location">
    <subcellularLocation>
        <location evidence="1">Membrane</location>
        <topology evidence="1">Multi-pass membrane protein</topology>
    </subcellularLocation>
</comment>
<evidence type="ECO:0000256" key="10">
    <source>
        <dbReference type="ARBA" id="ARBA00023288"/>
    </source>
</evidence>
<keyword evidence="9" id="KW-0564">Palmitate</keyword>
<evidence type="ECO:0000256" key="8">
    <source>
        <dbReference type="ARBA" id="ARBA00023136"/>
    </source>
</evidence>
<evidence type="ECO:0000256" key="11">
    <source>
        <dbReference type="ARBA" id="ARBA00023315"/>
    </source>
</evidence>